<evidence type="ECO:0000313" key="5">
    <source>
        <dbReference type="EMBL" id="MFF5289255.1"/>
    </source>
</evidence>
<comment type="caution">
    <text evidence="5">The sequence shown here is derived from an EMBL/GenBank/DDBJ whole genome shotgun (WGS) entry which is preliminary data.</text>
</comment>
<dbReference type="InterPro" id="IPR013216">
    <property type="entry name" value="Methyltransf_11"/>
</dbReference>
<keyword evidence="3 5" id="KW-0808">Transferase</keyword>
<evidence type="ECO:0000313" key="6">
    <source>
        <dbReference type="Proteomes" id="UP001602245"/>
    </source>
</evidence>
<dbReference type="PANTHER" id="PTHR44942">
    <property type="entry name" value="METHYLTRANSF_11 DOMAIN-CONTAINING PROTEIN"/>
    <property type="match status" value="1"/>
</dbReference>
<feature type="domain" description="Methyltransferase type 11" evidence="4">
    <location>
        <begin position="40"/>
        <end position="129"/>
    </location>
</feature>
<dbReference type="CDD" id="cd02440">
    <property type="entry name" value="AdoMet_MTases"/>
    <property type="match status" value="1"/>
</dbReference>
<dbReference type="GO" id="GO:0008168">
    <property type="term" value="F:methyltransferase activity"/>
    <property type="evidence" value="ECO:0007669"/>
    <property type="project" value="UniProtKB-KW"/>
</dbReference>
<dbReference type="PANTHER" id="PTHR44942:SF4">
    <property type="entry name" value="METHYLTRANSFERASE TYPE 11 DOMAIN-CONTAINING PROTEIN"/>
    <property type="match status" value="1"/>
</dbReference>
<evidence type="ECO:0000259" key="4">
    <source>
        <dbReference type="Pfam" id="PF08241"/>
    </source>
</evidence>
<dbReference type="EMBL" id="JBIAZU010000001">
    <property type="protein sequence ID" value="MFF5289255.1"/>
    <property type="molecule type" value="Genomic_DNA"/>
</dbReference>
<evidence type="ECO:0000256" key="1">
    <source>
        <dbReference type="ARBA" id="ARBA00008361"/>
    </source>
</evidence>
<dbReference type="InterPro" id="IPR051052">
    <property type="entry name" value="Diverse_substrate_MTase"/>
</dbReference>
<reference evidence="5 6" key="1">
    <citation type="submission" date="2024-10" db="EMBL/GenBank/DDBJ databases">
        <title>The Natural Products Discovery Center: Release of the First 8490 Sequenced Strains for Exploring Actinobacteria Biosynthetic Diversity.</title>
        <authorList>
            <person name="Kalkreuter E."/>
            <person name="Kautsar S.A."/>
            <person name="Yang D."/>
            <person name="Bader C.D."/>
            <person name="Teijaro C.N."/>
            <person name="Fluegel L."/>
            <person name="Davis C.M."/>
            <person name="Simpson J.R."/>
            <person name="Lauterbach L."/>
            <person name="Steele A.D."/>
            <person name="Gui C."/>
            <person name="Meng S."/>
            <person name="Li G."/>
            <person name="Viehrig K."/>
            <person name="Ye F."/>
            <person name="Su P."/>
            <person name="Kiefer A.F."/>
            <person name="Nichols A."/>
            <person name="Cepeda A.J."/>
            <person name="Yan W."/>
            <person name="Fan B."/>
            <person name="Jiang Y."/>
            <person name="Adhikari A."/>
            <person name="Zheng C.-J."/>
            <person name="Schuster L."/>
            <person name="Cowan T.M."/>
            <person name="Smanski M.J."/>
            <person name="Chevrette M.G."/>
            <person name="De Carvalho L.P.S."/>
            <person name="Shen B."/>
        </authorList>
    </citation>
    <scope>NUCLEOTIDE SEQUENCE [LARGE SCALE GENOMIC DNA]</scope>
    <source>
        <strain evidence="5 6">NPDC000087</strain>
    </source>
</reference>
<keyword evidence="2 5" id="KW-0489">Methyltransferase</keyword>
<evidence type="ECO:0000256" key="3">
    <source>
        <dbReference type="ARBA" id="ARBA00022679"/>
    </source>
</evidence>
<proteinExistence type="inferred from homology"/>
<dbReference type="Gene3D" id="3.40.50.150">
    <property type="entry name" value="Vaccinia Virus protein VP39"/>
    <property type="match status" value="1"/>
</dbReference>
<accession>A0ABW6W9S1</accession>
<name>A0ABW6W9S1_9ACTN</name>
<dbReference type="InterPro" id="IPR029063">
    <property type="entry name" value="SAM-dependent_MTases_sf"/>
</dbReference>
<dbReference type="RefSeq" id="WP_020509597.1">
    <property type="nucleotide sequence ID" value="NZ_JBIAZU010000001.1"/>
</dbReference>
<gene>
    <name evidence="5" type="ORF">ACFY35_07445</name>
</gene>
<sequence>MVTSVYDSERLAAAYAFDRPPVHQQILGSARLGRRADRALDVGCGAGLSTAALAPLAQRVIGLEAVPAMLAHCGTVAPQARFVVGVAERLPFGAGMFDLVTAAGSLNYADLTPALSEIARVLAPGGRFLLYDFSEGRRSTDGDALADWFAAFERRFPWPAGWRPLDPRELPLARCGLRLLDYADIELRLPTTFDDYLRYTVSGINVDTAITRGACSAEEARDWCRETLAEVFATGDMTVVIPGYLATLSRTGTGGGV</sequence>
<dbReference type="Pfam" id="PF08241">
    <property type="entry name" value="Methyltransf_11"/>
    <property type="match status" value="1"/>
</dbReference>
<dbReference type="EC" id="2.1.1.-" evidence="5"/>
<dbReference type="Proteomes" id="UP001602245">
    <property type="component" value="Unassembled WGS sequence"/>
</dbReference>
<comment type="similarity">
    <text evidence="1">Belongs to the methyltransferase superfamily.</text>
</comment>
<dbReference type="GO" id="GO:0032259">
    <property type="term" value="P:methylation"/>
    <property type="evidence" value="ECO:0007669"/>
    <property type="project" value="UniProtKB-KW"/>
</dbReference>
<keyword evidence="6" id="KW-1185">Reference proteome</keyword>
<dbReference type="SUPFAM" id="SSF53335">
    <property type="entry name" value="S-adenosyl-L-methionine-dependent methyltransferases"/>
    <property type="match status" value="1"/>
</dbReference>
<protein>
    <submittedName>
        <fullName evidence="5">Class I SAM-dependent methyltransferase</fullName>
        <ecNumber evidence="5">2.1.1.-</ecNumber>
    </submittedName>
</protein>
<evidence type="ECO:0000256" key="2">
    <source>
        <dbReference type="ARBA" id="ARBA00022603"/>
    </source>
</evidence>
<organism evidence="5 6">
    <name type="scientific">Paractinoplanes globisporus</name>
    <dbReference type="NCBI Taxonomy" id="113565"/>
    <lineage>
        <taxon>Bacteria</taxon>
        <taxon>Bacillati</taxon>
        <taxon>Actinomycetota</taxon>
        <taxon>Actinomycetes</taxon>
        <taxon>Micromonosporales</taxon>
        <taxon>Micromonosporaceae</taxon>
        <taxon>Paractinoplanes</taxon>
    </lineage>
</organism>